<organism evidence="2 3">
    <name type="scientific">Luteitalea pratensis</name>
    <dbReference type="NCBI Taxonomy" id="1855912"/>
    <lineage>
        <taxon>Bacteria</taxon>
        <taxon>Pseudomonadati</taxon>
        <taxon>Acidobacteriota</taxon>
        <taxon>Vicinamibacteria</taxon>
        <taxon>Vicinamibacterales</taxon>
        <taxon>Vicinamibacteraceae</taxon>
        <taxon>Luteitalea</taxon>
    </lineage>
</organism>
<feature type="transmembrane region" description="Helical" evidence="1">
    <location>
        <begin position="157"/>
        <end position="178"/>
    </location>
</feature>
<keyword evidence="1" id="KW-1133">Transmembrane helix</keyword>
<feature type="transmembrane region" description="Helical" evidence="1">
    <location>
        <begin position="367"/>
        <end position="392"/>
    </location>
</feature>
<dbReference type="STRING" id="1855912.LuPra_04008"/>
<accession>A0A143PPX8</accession>
<reference evidence="3" key="2">
    <citation type="submission" date="2016-04" db="EMBL/GenBank/DDBJ databases">
        <title>First Complete Genome Sequence of a Subdivision 6 Acidobacterium.</title>
        <authorList>
            <person name="Huang S."/>
            <person name="Vieira S."/>
            <person name="Bunk B."/>
            <person name="Riedel T."/>
            <person name="Sproeer C."/>
            <person name="Overmann J."/>
        </authorList>
    </citation>
    <scope>NUCLEOTIDE SEQUENCE [LARGE SCALE GENOMIC DNA]</scope>
    <source>
        <strain evidence="3">DSM 100886 HEG_-6_39</strain>
    </source>
</reference>
<keyword evidence="1" id="KW-0472">Membrane</keyword>
<evidence type="ECO:0000256" key="1">
    <source>
        <dbReference type="SAM" id="Phobius"/>
    </source>
</evidence>
<keyword evidence="3" id="KW-1185">Reference proteome</keyword>
<feature type="transmembrane region" description="Helical" evidence="1">
    <location>
        <begin position="413"/>
        <end position="442"/>
    </location>
</feature>
<feature type="transmembrane region" description="Helical" evidence="1">
    <location>
        <begin position="190"/>
        <end position="210"/>
    </location>
</feature>
<keyword evidence="1" id="KW-0812">Transmembrane</keyword>
<feature type="transmembrane region" description="Helical" evidence="1">
    <location>
        <begin position="480"/>
        <end position="502"/>
    </location>
</feature>
<dbReference type="OrthoDB" id="141928at2"/>
<feature type="transmembrane region" description="Helical" evidence="1">
    <location>
        <begin position="74"/>
        <end position="93"/>
    </location>
</feature>
<feature type="transmembrane region" description="Helical" evidence="1">
    <location>
        <begin position="124"/>
        <end position="145"/>
    </location>
</feature>
<feature type="transmembrane region" description="Helical" evidence="1">
    <location>
        <begin position="531"/>
        <end position="549"/>
    </location>
</feature>
<proteinExistence type="predicted"/>
<feature type="transmembrane region" description="Helical" evidence="1">
    <location>
        <begin position="21"/>
        <end position="40"/>
    </location>
</feature>
<dbReference type="GO" id="GO:0140359">
    <property type="term" value="F:ABC-type transporter activity"/>
    <property type="evidence" value="ECO:0007669"/>
    <property type="project" value="InterPro"/>
</dbReference>
<name>A0A143PPX8_LUTPR</name>
<reference evidence="2 3" key="1">
    <citation type="journal article" date="2016" name="Genome Announc.">
        <title>First Complete Genome Sequence of a Subdivision 6 Acidobacterium Strain.</title>
        <authorList>
            <person name="Huang S."/>
            <person name="Vieira S."/>
            <person name="Bunk B."/>
            <person name="Riedel T."/>
            <person name="Sproer C."/>
            <person name="Overmann J."/>
        </authorList>
    </citation>
    <scope>NUCLEOTIDE SEQUENCE [LARGE SCALE GENOMIC DNA]</scope>
    <source>
        <strain evidence="3">DSM 100886 HEG_-6_39</strain>
    </source>
</reference>
<dbReference type="PANTHER" id="PTHR37305">
    <property type="entry name" value="INTEGRAL MEMBRANE PROTEIN-RELATED"/>
    <property type="match status" value="1"/>
</dbReference>
<gene>
    <name evidence="2" type="ORF">LuPra_04008</name>
</gene>
<dbReference type="AlphaFoldDB" id="A0A143PPX8"/>
<dbReference type="Proteomes" id="UP000076079">
    <property type="component" value="Chromosome"/>
</dbReference>
<dbReference type="PANTHER" id="PTHR37305:SF1">
    <property type="entry name" value="MEMBRANE PROTEIN"/>
    <property type="match status" value="1"/>
</dbReference>
<sequence length="555" mass="58549">MWFRSIFLKTLRDFRVAIVSWGLGIGVLTPLVFVVVPTLLADLGSRAEVLALVRHPALRLFAEPVDVLSPGGYATWRLSLVLPLVGIWALLAVSRTLRGEEESGALDVLLSAPRSRLRVATEKLAAVATALLLMGGLIGIMAFAGGQVAKTGLRLSAALLFGLNATLLAGVFGAMALLASQFTRARQTAAGITGALLGLSVVMTSAGRTVPGGAWIGQLSPLHYFELSKPLVPSYGASPRAMLVLTALSAVLGALGLALFVRRDLGAHVALPTGLRRTDRQMNVRAVPLRAWSLRSVFARSLASLGAATSWWGLAIAIYAAVITAILRQTQENLLGLLQTAARRGPVYAELIARFTGGDDSAMNARFLSAIFTLLAVVVAAFAVTLANRWAAEEEEGRLELLLGTPQARQLVILARFAAVAVALLMVSGLIFASVTLTGFLVDFALDRSRLAQAAFGMVPIGLVVAAIGYLLSGWLRATAVTGILIALLLASFVITLLGSVLRWPPLLLQLSIFEQYGTPLVDGLRPGNTAGLFIVAAAALTAATIRFARKDLAR</sequence>
<feature type="transmembrane region" description="Helical" evidence="1">
    <location>
        <begin position="241"/>
        <end position="261"/>
    </location>
</feature>
<dbReference type="KEGG" id="abac:LuPra_04008"/>
<dbReference type="Pfam" id="PF12679">
    <property type="entry name" value="ABC2_membrane_2"/>
    <property type="match status" value="1"/>
</dbReference>
<feature type="transmembrane region" description="Helical" evidence="1">
    <location>
        <begin position="302"/>
        <end position="327"/>
    </location>
</feature>
<protein>
    <submittedName>
        <fullName evidence="2">ABC-type transport system involved in multi-copper enzyme maturation, permease component</fullName>
    </submittedName>
</protein>
<evidence type="ECO:0000313" key="3">
    <source>
        <dbReference type="Proteomes" id="UP000076079"/>
    </source>
</evidence>
<evidence type="ECO:0000313" key="2">
    <source>
        <dbReference type="EMBL" id="AMY10767.1"/>
    </source>
</evidence>
<dbReference type="EMBL" id="CP015136">
    <property type="protein sequence ID" value="AMY10767.1"/>
    <property type="molecule type" value="Genomic_DNA"/>
</dbReference>
<feature type="transmembrane region" description="Helical" evidence="1">
    <location>
        <begin position="454"/>
        <end position="473"/>
    </location>
</feature>
<dbReference type="RefSeq" id="WP_157899447.1">
    <property type="nucleotide sequence ID" value="NZ_CP015136.1"/>
</dbReference>
<dbReference type="GO" id="GO:0005886">
    <property type="term" value="C:plasma membrane"/>
    <property type="evidence" value="ECO:0007669"/>
    <property type="project" value="UniProtKB-SubCell"/>
</dbReference>